<dbReference type="NCBIfam" id="TIGR00266">
    <property type="entry name" value="TIGR00266 family protein"/>
    <property type="match status" value="1"/>
</dbReference>
<evidence type="ECO:0008006" key="3">
    <source>
        <dbReference type="Google" id="ProtNLM"/>
    </source>
</evidence>
<dbReference type="AlphaFoldDB" id="K9VX42"/>
<dbReference type="PANTHER" id="PTHR43657:SF1">
    <property type="entry name" value="ALTERED INHERITANCE OF MITOCHONDRIA PROTEIN 24, MITOCHONDRIAL"/>
    <property type="match status" value="1"/>
</dbReference>
<dbReference type="HOGENOM" id="CLU_040551_4_1_3"/>
<dbReference type="PANTHER" id="PTHR43657">
    <property type="entry name" value="TRYPTOPHAN RNA-BINDING ATTENUATOR PROTEIN-LIKE PROTEIN"/>
    <property type="match status" value="1"/>
</dbReference>
<dbReference type="KEGG" id="cep:Cri9333_1218"/>
<evidence type="ECO:0000313" key="1">
    <source>
        <dbReference type="EMBL" id="AFZ12119.1"/>
    </source>
</evidence>
<dbReference type="Gene3D" id="3.60.160.10">
    <property type="entry name" value="Mitochondrial biogenesis AIM24"/>
    <property type="match status" value="1"/>
</dbReference>
<reference evidence="1 2" key="1">
    <citation type="submission" date="2012-06" db="EMBL/GenBank/DDBJ databases">
        <title>Finished chromosome of genome of Crinalium epipsammum PCC 9333.</title>
        <authorList>
            <consortium name="US DOE Joint Genome Institute"/>
            <person name="Gugger M."/>
            <person name="Coursin T."/>
            <person name="Rippka R."/>
            <person name="Tandeau De Marsac N."/>
            <person name="Huntemann M."/>
            <person name="Wei C.-L."/>
            <person name="Han J."/>
            <person name="Detter J.C."/>
            <person name="Han C."/>
            <person name="Tapia R."/>
            <person name="Davenport K."/>
            <person name="Daligault H."/>
            <person name="Erkkila T."/>
            <person name="Gu W."/>
            <person name="Munk A.C.C."/>
            <person name="Teshima H."/>
            <person name="Xu Y."/>
            <person name="Chain P."/>
            <person name="Chen A."/>
            <person name="Krypides N."/>
            <person name="Mavromatis K."/>
            <person name="Markowitz V."/>
            <person name="Szeto E."/>
            <person name="Ivanova N."/>
            <person name="Mikhailova N."/>
            <person name="Ovchinnikova G."/>
            <person name="Pagani I."/>
            <person name="Pati A."/>
            <person name="Goodwin L."/>
            <person name="Peters L."/>
            <person name="Pitluck S."/>
            <person name="Woyke T."/>
            <person name="Kerfeld C."/>
        </authorList>
    </citation>
    <scope>NUCLEOTIDE SEQUENCE [LARGE SCALE GENOMIC DNA]</scope>
    <source>
        <strain evidence="1 2">PCC 9333</strain>
    </source>
</reference>
<organism evidence="1 2">
    <name type="scientific">Crinalium epipsammum PCC 9333</name>
    <dbReference type="NCBI Taxonomy" id="1173022"/>
    <lineage>
        <taxon>Bacteria</taxon>
        <taxon>Bacillati</taxon>
        <taxon>Cyanobacteriota</taxon>
        <taxon>Cyanophyceae</taxon>
        <taxon>Gomontiellales</taxon>
        <taxon>Gomontiellaceae</taxon>
        <taxon>Crinalium</taxon>
    </lineage>
</organism>
<dbReference type="SUPFAM" id="SSF51219">
    <property type="entry name" value="TRAP-like"/>
    <property type="match status" value="1"/>
</dbReference>
<dbReference type="OrthoDB" id="509215at2"/>
<sequence>MKYDIRYKPAFAAIFLSLSPGESITAEAGAMTSMNGQISMRTEFSGGLLSALLKKFFGGESLFVNVFTNNTQLPLEVVLTQSTIGDIACIDLRGGREICFQPGAYIAHTPGINIGVQWAGFSSFFAGEGLFKLKLSGQGRVFFGAYGGISQKQINGEFIVDSGHLVAYDPGIKMKLGLAGGLIGSMTSGEGLVNRLSGNGEIYLQSRSVGGLVGFLRPKFR</sequence>
<keyword evidence="2" id="KW-1185">Reference proteome</keyword>
<name>K9VX42_9CYAN</name>
<dbReference type="InterPro" id="IPR016031">
    <property type="entry name" value="Trp_RNA-bd_attenuator-like_dom"/>
</dbReference>
<dbReference type="EMBL" id="CP003620">
    <property type="protein sequence ID" value="AFZ12119.1"/>
    <property type="molecule type" value="Genomic_DNA"/>
</dbReference>
<gene>
    <name evidence="1" type="ORF">Cri9333_1218</name>
</gene>
<evidence type="ECO:0000313" key="2">
    <source>
        <dbReference type="Proteomes" id="UP000010472"/>
    </source>
</evidence>
<dbReference type="STRING" id="1173022.Cri9333_1218"/>
<proteinExistence type="predicted"/>
<dbReference type="InterPro" id="IPR036983">
    <property type="entry name" value="AIM24_sf"/>
</dbReference>
<dbReference type="Pfam" id="PF01987">
    <property type="entry name" value="AIM24"/>
    <property type="match status" value="1"/>
</dbReference>
<dbReference type="Proteomes" id="UP000010472">
    <property type="component" value="Chromosome"/>
</dbReference>
<dbReference type="RefSeq" id="WP_015202241.1">
    <property type="nucleotide sequence ID" value="NC_019753.1"/>
</dbReference>
<protein>
    <recommendedName>
        <fullName evidence="3">TIGR00266 family protein</fullName>
    </recommendedName>
</protein>
<dbReference type="eggNOG" id="COG2013">
    <property type="taxonomic scope" value="Bacteria"/>
</dbReference>
<accession>K9VX42</accession>
<dbReference type="InterPro" id="IPR002838">
    <property type="entry name" value="AIM24"/>
</dbReference>
<dbReference type="PATRIC" id="fig|1173022.3.peg.1321"/>